<reference evidence="4 5" key="1">
    <citation type="submission" date="2023-01" db="EMBL/GenBank/DDBJ databases">
        <title>Analysis of 21 Apiospora genomes using comparative genomics revels a genus with tremendous synthesis potential of carbohydrate active enzymes and secondary metabolites.</title>
        <authorList>
            <person name="Sorensen T."/>
        </authorList>
    </citation>
    <scope>NUCLEOTIDE SEQUENCE [LARGE SCALE GENOMIC DNA]</scope>
    <source>
        <strain evidence="4 5">CBS 117206</strain>
    </source>
</reference>
<dbReference type="InterPro" id="IPR006598">
    <property type="entry name" value="CAP10"/>
</dbReference>
<proteinExistence type="predicted"/>
<gene>
    <name evidence="4" type="ORF">PG999_009125</name>
</gene>
<evidence type="ECO:0000256" key="2">
    <source>
        <dbReference type="SAM" id="Phobius"/>
    </source>
</evidence>
<dbReference type="AlphaFoldDB" id="A0AAW0QSP1"/>
<dbReference type="Pfam" id="PF05686">
    <property type="entry name" value="Glyco_transf_90"/>
    <property type="match status" value="1"/>
</dbReference>
<evidence type="ECO:0000313" key="4">
    <source>
        <dbReference type="EMBL" id="KAK8105766.1"/>
    </source>
</evidence>
<dbReference type="SMART" id="SM00672">
    <property type="entry name" value="CAP10"/>
    <property type="match status" value="1"/>
</dbReference>
<dbReference type="PANTHER" id="PTHR12203">
    <property type="entry name" value="KDEL LYS-ASP-GLU-LEU CONTAINING - RELATED"/>
    <property type="match status" value="1"/>
</dbReference>
<evidence type="ECO:0000313" key="5">
    <source>
        <dbReference type="Proteomes" id="UP001392437"/>
    </source>
</evidence>
<keyword evidence="5" id="KW-1185">Reference proteome</keyword>
<dbReference type="EMBL" id="JAQQWP010000008">
    <property type="protein sequence ID" value="KAK8105766.1"/>
    <property type="molecule type" value="Genomic_DNA"/>
</dbReference>
<accession>A0AAW0QSP1</accession>
<feature type="transmembrane region" description="Helical" evidence="2">
    <location>
        <begin position="21"/>
        <end position="38"/>
    </location>
</feature>
<evidence type="ECO:0000256" key="1">
    <source>
        <dbReference type="SAM" id="MobiDB-lite"/>
    </source>
</evidence>
<name>A0AAW0QSP1_9PEZI</name>
<keyword evidence="2" id="KW-0812">Transmembrane</keyword>
<sequence>MASQGLLAMGKSSPDLFKRRVLWLSLTVLIVMTVSYLSHKRHSSVQPAASLHLSQPHDQAPQTEKEKPKEKDWTFVVGRDDLNFGLSDEQCDIAFPQLYQEIDRARDHLVAKNRTIKEKDVHVDRKGTYDGHTHGEFQVMINDGELYIIKEVPGEPDRSRGLAALANMYRAISSMPDPRRQIPNIEFTFDIEDVAQGGEKNPERIRWTWARHKDNPWHWAMPDFDGWSYPDDGVASFVQFRADVKELESNYSREWYDKPQKLAWRGSFAQNGDLRRALVKAAEGKSWNDVKPIDWHDRKDVLSMQDFCKYQFVAHTEGNSWSGRLRYLHICDSVPVVHSLEWAAHYYPLMVASGPKQNYVEVKRDWSDLVPKMEELIADPERARAIAAESTRVFRDRYLTPAAEACYWRRMFKMWHSVMDFEPKTHYVHKDGSRKRRGVSWERFAFRQEKSFEHGFFEEDRIKDEEPE</sequence>
<dbReference type="InterPro" id="IPR051091">
    <property type="entry name" value="O-Glucosyltr/Glycosyltrsf_90"/>
</dbReference>
<feature type="domain" description="Glycosyl transferase CAP10" evidence="3">
    <location>
        <begin position="181"/>
        <end position="422"/>
    </location>
</feature>
<comment type="caution">
    <text evidence="4">The sequence shown here is derived from an EMBL/GenBank/DDBJ whole genome shotgun (WGS) entry which is preliminary data.</text>
</comment>
<protein>
    <recommendedName>
        <fullName evidence="3">Glycosyl transferase CAP10 domain-containing protein</fullName>
    </recommendedName>
</protein>
<dbReference type="Proteomes" id="UP001392437">
    <property type="component" value="Unassembled WGS sequence"/>
</dbReference>
<evidence type="ECO:0000259" key="3">
    <source>
        <dbReference type="SMART" id="SM00672"/>
    </source>
</evidence>
<organism evidence="4 5">
    <name type="scientific">Apiospora kogelbergensis</name>
    <dbReference type="NCBI Taxonomy" id="1337665"/>
    <lineage>
        <taxon>Eukaryota</taxon>
        <taxon>Fungi</taxon>
        <taxon>Dikarya</taxon>
        <taxon>Ascomycota</taxon>
        <taxon>Pezizomycotina</taxon>
        <taxon>Sordariomycetes</taxon>
        <taxon>Xylariomycetidae</taxon>
        <taxon>Amphisphaeriales</taxon>
        <taxon>Apiosporaceae</taxon>
        <taxon>Apiospora</taxon>
    </lineage>
</organism>
<dbReference type="PANTHER" id="PTHR12203:SF107">
    <property type="entry name" value="GLYCOSYL TRANSFERASE CAP10 DOMAIN-CONTAINING PROTEIN"/>
    <property type="match status" value="1"/>
</dbReference>
<keyword evidence="2" id="KW-0472">Membrane</keyword>
<feature type="compositionally biased region" description="Polar residues" evidence="1">
    <location>
        <begin position="47"/>
        <end position="62"/>
    </location>
</feature>
<feature type="region of interest" description="Disordered" evidence="1">
    <location>
        <begin position="47"/>
        <end position="71"/>
    </location>
</feature>
<keyword evidence="2" id="KW-1133">Transmembrane helix</keyword>